<comment type="caution">
    <text evidence="4">The sequence shown here is derived from an EMBL/GenBank/DDBJ whole genome shotgun (WGS) entry which is preliminary data.</text>
</comment>
<reference evidence="4 5" key="1">
    <citation type="submission" date="2020-08" db="EMBL/GenBank/DDBJ databases">
        <title>Genomic Encyclopedia of Type Strains, Phase IV (KMG-IV): sequencing the most valuable type-strain genomes for metagenomic binning, comparative biology and taxonomic classification.</title>
        <authorList>
            <person name="Goeker M."/>
        </authorList>
    </citation>
    <scope>NUCLEOTIDE SEQUENCE [LARGE SCALE GENOMIC DNA]</scope>
    <source>
        <strain evidence="4 5">DSM 22359</strain>
    </source>
</reference>
<sequence>MAYRETEMMRERKAQARQRIIECAWESVTTGGFRSARITQIASMAGVATGSIYRHFESREELFAEMFRLATQHEVDRVAQALTGPETAAQQLENALRLFAERALRAPTRAWALIAEPVDPKLDEERLVYRRAFARLFEGAIRDGVLDGSLPEQNARLASTSLVGAIAESLIGPLAQASPEPCEAADLKPNELVDAIMQFCMQGLTGTRSQP</sequence>
<proteinExistence type="predicted"/>
<feature type="domain" description="HTH tetR-type" evidence="3">
    <location>
        <begin position="14"/>
        <end position="74"/>
    </location>
</feature>
<evidence type="ECO:0000313" key="5">
    <source>
        <dbReference type="Proteomes" id="UP000591735"/>
    </source>
</evidence>
<dbReference type="PROSITE" id="PS50977">
    <property type="entry name" value="HTH_TETR_2"/>
    <property type="match status" value="1"/>
</dbReference>
<evidence type="ECO:0000259" key="3">
    <source>
        <dbReference type="PROSITE" id="PS50977"/>
    </source>
</evidence>
<evidence type="ECO:0000256" key="2">
    <source>
        <dbReference type="PROSITE-ProRule" id="PRU00335"/>
    </source>
</evidence>
<dbReference type="PRINTS" id="PR00455">
    <property type="entry name" value="HTHTETR"/>
</dbReference>
<accession>A0A840U681</accession>
<protein>
    <submittedName>
        <fullName evidence="4">AcrR family transcriptional regulator</fullName>
    </submittedName>
</protein>
<dbReference type="Gene3D" id="1.10.357.10">
    <property type="entry name" value="Tetracycline Repressor, domain 2"/>
    <property type="match status" value="1"/>
</dbReference>
<keyword evidence="5" id="KW-1185">Reference proteome</keyword>
<dbReference type="SUPFAM" id="SSF46689">
    <property type="entry name" value="Homeodomain-like"/>
    <property type="match status" value="1"/>
</dbReference>
<dbReference type="InterPro" id="IPR001647">
    <property type="entry name" value="HTH_TetR"/>
</dbReference>
<dbReference type="Proteomes" id="UP000591735">
    <property type="component" value="Unassembled WGS sequence"/>
</dbReference>
<dbReference type="InterPro" id="IPR009057">
    <property type="entry name" value="Homeodomain-like_sf"/>
</dbReference>
<dbReference type="Gene3D" id="1.10.10.60">
    <property type="entry name" value="Homeodomain-like"/>
    <property type="match status" value="1"/>
</dbReference>
<dbReference type="GO" id="GO:0003700">
    <property type="term" value="F:DNA-binding transcription factor activity"/>
    <property type="evidence" value="ECO:0007669"/>
    <property type="project" value="TreeGrafter"/>
</dbReference>
<dbReference type="RefSeq" id="WP_183698827.1">
    <property type="nucleotide sequence ID" value="NZ_JACHFE010000001.1"/>
</dbReference>
<dbReference type="PANTHER" id="PTHR30055:SF226">
    <property type="entry name" value="HTH-TYPE TRANSCRIPTIONAL REGULATOR PKSA"/>
    <property type="match status" value="1"/>
</dbReference>
<keyword evidence="1 2" id="KW-0238">DNA-binding</keyword>
<dbReference type="InterPro" id="IPR050109">
    <property type="entry name" value="HTH-type_TetR-like_transc_reg"/>
</dbReference>
<gene>
    <name evidence="4" type="ORF">HNR38_000181</name>
</gene>
<dbReference type="EMBL" id="JACHFE010000001">
    <property type="protein sequence ID" value="MBB5319713.1"/>
    <property type="molecule type" value="Genomic_DNA"/>
</dbReference>
<dbReference type="Pfam" id="PF00440">
    <property type="entry name" value="TetR_N"/>
    <property type="match status" value="1"/>
</dbReference>
<dbReference type="InterPro" id="IPR036271">
    <property type="entry name" value="Tet_transcr_reg_TetR-rel_C_sf"/>
</dbReference>
<evidence type="ECO:0000256" key="1">
    <source>
        <dbReference type="ARBA" id="ARBA00023125"/>
    </source>
</evidence>
<dbReference type="AlphaFoldDB" id="A0A840U681"/>
<dbReference type="SUPFAM" id="SSF48498">
    <property type="entry name" value="Tetracyclin repressor-like, C-terminal domain"/>
    <property type="match status" value="1"/>
</dbReference>
<feature type="DNA-binding region" description="H-T-H motif" evidence="2">
    <location>
        <begin position="37"/>
        <end position="56"/>
    </location>
</feature>
<name>A0A840U681_9GAMM</name>
<organism evidence="4 5">
    <name type="scientific">Marinobacter oulmenensis</name>
    <dbReference type="NCBI Taxonomy" id="643747"/>
    <lineage>
        <taxon>Bacteria</taxon>
        <taxon>Pseudomonadati</taxon>
        <taxon>Pseudomonadota</taxon>
        <taxon>Gammaproteobacteria</taxon>
        <taxon>Pseudomonadales</taxon>
        <taxon>Marinobacteraceae</taxon>
        <taxon>Marinobacter</taxon>
    </lineage>
</organism>
<dbReference type="GO" id="GO:0000976">
    <property type="term" value="F:transcription cis-regulatory region binding"/>
    <property type="evidence" value="ECO:0007669"/>
    <property type="project" value="TreeGrafter"/>
</dbReference>
<dbReference type="PANTHER" id="PTHR30055">
    <property type="entry name" value="HTH-TYPE TRANSCRIPTIONAL REGULATOR RUTR"/>
    <property type="match status" value="1"/>
</dbReference>
<evidence type="ECO:0000313" key="4">
    <source>
        <dbReference type="EMBL" id="MBB5319713.1"/>
    </source>
</evidence>